<proteinExistence type="predicted"/>
<accession>A0A348AQX3</accession>
<dbReference type="InterPro" id="IPR022310">
    <property type="entry name" value="NAD/GMP_synthase"/>
</dbReference>
<dbReference type="EMBL" id="AP018449">
    <property type="protein sequence ID" value="BBB93471.1"/>
    <property type="molecule type" value="Genomic_DNA"/>
</dbReference>
<dbReference type="GO" id="GO:0006163">
    <property type="term" value="P:purine nucleotide metabolic process"/>
    <property type="evidence" value="ECO:0007669"/>
    <property type="project" value="UniProtKB-ARBA"/>
</dbReference>
<dbReference type="AlphaFoldDB" id="A0A348AQX3"/>
<dbReference type="RefSeq" id="WP_232035583.1">
    <property type="nucleotide sequence ID" value="NZ_AP018449.1"/>
</dbReference>
<protein>
    <submittedName>
        <fullName evidence="3">NAD synthetase</fullName>
    </submittedName>
</protein>
<evidence type="ECO:0000313" key="4">
    <source>
        <dbReference type="Proteomes" id="UP000276437"/>
    </source>
</evidence>
<name>A0A348AQX3_9FIRM</name>
<dbReference type="Pfam" id="PF02540">
    <property type="entry name" value="NAD_synthase"/>
    <property type="match status" value="1"/>
</dbReference>
<dbReference type="InterPro" id="IPR052188">
    <property type="entry name" value="Ni-pincer_cofactor_biosynth"/>
</dbReference>
<dbReference type="InterPro" id="IPR014729">
    <property type="entry name" value="Rossmann-like_a/b/a_fold"/>
</dbReference>
<dbReference type="PIRSF" id="PIRSF006661">
    <property type="entry name" value="PP-lp_UCP006661"/>
    <property type="match status" value="1"/>
</dbReference>
<keyword evidence="4" id="KW-1185">Reference proteome</keyword>
<dbReference type="NCBIfam" id="TIGR00268">
    <property type="entry name" value="ATP-dependent sacrificial sulfur transferase LarE"/>
    <property type="match status" value="1"/>
</dbReference>
<dbReference type="PANTHER" id="PTHR43169">
    <property type="entry name" value="EXSB FAMILY PROTEIN"/>
    <property type="match status" value="1"/>
</dbReference>
<evidence type="ECO:0000313" key="3">
    <source>
        <dbReference type="EMBL" id="BBB93471.1"/>
    </source>
</evidence>
<feature type="active site" description="Nucleophile and sulfur donor" evidence="1">
    <location>
        <position position="175"/>
    </location>
</feature>
<organism evidence="3 4">
    <name type="scientific">Methylomusa anaerophila</name>
    <dbReference type="NCBI Taxonomy" id="1930071"/>
    <lineage>
        <taxon>Bacteria</taxon>
        <taxon>Bacillati</taxon>
        <taxon>Bacillota</taxon>
        <taxon>Negativicutes</taxon>
        <taxon>Selenomonadales</taxon>
        <taxon>Sporomusaceae</taxon>
        <taxon>Methylomusa</taxon>
    </lineage>
</organism>
<dbReference type="SUPFAM" id="SSF52402">
    <property type="entry name" value="Adenine nucleotide alpha hydrolases-like"/>
    <property type="match status" value="1"/>
</dbReference>
<feature type="domain" description="NAD/GMP synthase" evidence="2">
    <location>
        <begin position="16"/>
        <end position="81"/>
    </location>
</feature>
<dbReference type="Proteomes" id="UP000276437">
    <property type="component" value="Chromosome"/>
</dbReference>
<dbReference type="GO" id="GO:0016783">
    <property type="term" value="F:sulfurtransferase activity"/>
    <property type="evidence" value="ECO:0007669"/>
    <property type="project" value="InterPro"/>
</dbReference>
<dbReference type="InterPro" id="IPR005232">
    <property type="entry name" value="LarE"/>
</dbReference>
<dbReference type="KEGG" id="mana:MAMMFC1_04188"/>
<evidence type="ECO:0000259" key="2">
    <source>
        <dbReference type="Pfam" id="PF02540"/>
    </source>
</evidence>
<sequence>MPDKKLALLLQGLKELESAVVAFSGGVDSAFLAAAAKRALGDTAVAVTACSETLPDSERTESARIAEAIGIRHVFLPISELTSPEFVANTPERCYYCKKVRFSAIRRWADSQGIRWVLDGSNFDDASDYRPGMKAISELEGVQSPLLTFGFTKDEIRAVSREWELPTWNKLSAACLSSRVAYGLAVTPERLKQIEQAEAFIKTFFQGQIRVRHHGNLARIEVAPAGIPILTADGNSVQISRFLRSLGFQYVTLDLTGYRTGSMNEVLDFS</sequence>
<dbReference type="PANTHER" id="PTHR43169:SF2">
    <property type="entry name" value="NAD_GMP SYNTHASE DOMAIN-CONTAINING PROTEIN"/>
    <property type="match status" value="1"/>
</dbReference>
<evidence type="ECO:0000256" key="1">
    <source>
        <dbReference type="PIRSR" id="PIRSR006661-1"/>
    </source>
</evidence>
<reference evidence="3 4" key="1">
    <citation type="journal article" date="2018" name="Int. J. Syst. Evol. Microbiol.">
        <title>Methylomusa anaerophila gen. nov., sp. nov., an anaerobic methanol-utilizing bacterium isolated from a microbial fuel cell.</title>
        <authorList>
            <person name="Amano N."/>
            <person name="Yamamuro A."/>
            <person name="Miyahara M."/>
            <person name="Kouzuma A."/>
            <person name="Abe T."/>
            <person name="Watanabe K."/>
        </authorList>
    </citation>
    <scope>NUCLEOTIDE SEQUENCE [LARGE SCALE GENOMIC DNA]</scope>
    <source>
        <strain evidence="3 4">MMFC1</strain>
    </source>
</reference>
<dbReference type="CDD" id="cd01990">
    <property type="entry name" value="LarE-like"/>
    <property type="match status" value="1"/>
</dbReference>
<dbReference type="Gene3D" id="3.40.50.620">
    <property type="entry name" value="HUPs"/>
    <property type="match status" value="1"/>
</dbReference>
<gene>
    <name evidence="3" type="ORF">MAMMFC1_04188</name>
</gene>